<dbReference type="PANTHER" id="PTHR48079:SF6">
    <property type="entry name" value="NAD(P)-BINDING DOMAIN-CONTAINING PROTEIN-RELATED"/>
    <property type="match status" value="1"/>
</dbReference>
<accession>A0A4P9K7N9</accession>
<feature type="domain" description="NAD-dependent epimerase/dehydratase" evidence="2">
    <location>
        <begin position="4"/>
        <end position="226"/>
    </location>
</feature>
<dbReference type="Proteomes" id="UP000304864">
    <property type="component" value="Chromosome"/>
</dbReference>
<evidence type="ECO:0000313" key="4">
    <source>
        <dbReference type="Proteomes" id="UP000304864"/>
    </source>
</evidence>
<dbReference type="EMBL" id="CP040602">
    <property type="protein sequence ID" value="QCU90941.1"/>
    <property type="molecule type" value="Genomic_DNA"/>
</dbReference>
<evidence type="ECO:0000259" key="2">
    <source>
        <dbReference type="Pfam" id="PF01370"/>
    </source>
</evidence>
<proteinExistence type="predicted"/>
<evidence type="ECO:0000256" key="1">
    <source>
        <dbReference type="SAM" id="SignalP"/>
    </source>
</evidence>
<feature type="chain" id="PRO_5020536158" evidence="1">
    <location>
        <begin position="23"/>
        <end position="334"/>
    </location>
</feature>
<feature type="signal peptide" evidence="1">
    <location>
        <begin position="1"/>
        <end position="22"/>
    </location>
</feature>
<sequence>MKKVLVIGASGFVGSHALQAIAADNSIEVIAACRNPQRLPPGFTGKISAGDINDKAYLHSLFDGVDTVCNAFAWTSLYGHAPESEQLFLSPTLHMIDLAVKAGVTRFINVSTTSAAAPDRSNDAMNDGIRRDFWPHLNNVIRIENYLREKATGSFTVINLRLGLFAGQRYALGLLPILIPRLKTHLVPWVAHGQTSMPITDGRDIGQAFYRAVVTEGISGYESFNITGPEIPTVREVIEYLHSKGHPKPHFNVSFSMAYLFGWLMEKLNPIVPWQPLVTRSIIHLLEEVNVDNHKATDILGYQPQHHWQEAIDVQLSEMQHKQQANMSMAKPIN</sequence>
<keyword evidence="4" id="KW-1185">Reference proteome</keyword>
<reference evidence="3 4" key="1">
    <citation type="submission" date="2019-05" db="EMBL/GenBank/DDBJ databases">
        <title>Thiomicrorhabdus sediminis sp. nov, a novel sulfur-oxidizing bacterium isolated from coastal sediment.</title>
        <authorList>
            <person name="Liu X."/>
        </authorList>
    </citation>
    <scope>NUCLEOTIDE SEQUENCE [LARGE SCALE GENOMIC DNA]</scope>
    <source>
        <strain evidence="3 4">G1</strain>
    </source>
</reference>
<evidence type="ECO:0000313" key="3">
    <source>
        <dbReference type="EMBL" id="QCU90941.1"/>
    </source>
</evidence>
<dbReference type="KEGG" id="thig:FE785_10040"/>
<dbReference type="Gene3D" id="3.40.50.720">
    <property type="entry name" value="NAD(P)-binding Rossmann-like Domain"/>
    <property type="match status" value="1"/>
</dbReference>
<gene>
    <name evidence="3" type="ORF">FE785_10040</name>
</gene>
<dbReference type="InterPro" id="IPR051783">
    <property type="entry name" value="NAD(P)-dependent_oxidoreduct"/>
</dbReference>
<dbReference type="InterPro" id="IPR036291">
    <property type="entry name" value="NAD(P)-bd_dom_sf"/>
</dbReference>
<keyword evidence="1" id="KW-0732">Signal</keyword>
<dbReference type="InterPro" id="IPR001509">
    <property type="entry name" value="Epimerase_deHydtase"/>
</dbReference>
<dbReference type="GO" id="GO:0004029">
    <property type="term" value="F:aldehyde dehydrogenase (NAD+) activity"/>
    <property type="evidence" value="ECO:0007669"/>
    <property type="project" value="TreeGrafter"/>
</dbReference>
<dbReference type="PANTHER" id="PTHR48079">
    <property type="entry name" value="PROTEIN YEEZ"/>
    <property type="match status" value="1"/>
</dbReference>
<name>A0A4P9K7N9_9GAMM</name>
<dbReference type="GO" id="GO:0005737">
    <property type="term" value="C:cytoplasm"/>
    <property type="evidence" value="ECO:0007669"/>
    <property type="project" value="TreeGrafter"/>
</dbReference>
<dbReference type="RefSeq" id="WP_138565615.1">
    <property type="nucleotide sequence ID" value="NZ_CP040602.1"/>
</dbReference>
<dbReference type="SUPFAM" id="SSF51735">
    <property type="entry name" value="NAD(P)-binding Rossmann-fold domains"/>
    <property type="match status" value="1"/>
</dbReference>
<dbReference type="AlphaFoldDB" id="A0A4P9K7N9"/>
<dbReference type="Pfam" id="PF01370">
    <property type="entry name" value="Epimerase"/>
    <property type="match status" value="1"/>
</dbReference>
<organism evidence="3 4">
    <name type="scientific">Thiomicrorhabdus sediminis</name>
    <dbReference type="NCBI Taxonomy" id="2580412"/>
    <lineage>
        <taxon>Bacteria</taxon>
        <taxon>Pseudomonadati</taxon>
        <taxon>Pseudomonadota</taxon>
        <taxon>Gammaproteobacteria</taxon>
        <taxon>Thiotrichales</taxon>
        <taxon>Piscirickettsiaceae</taxon>
        <taxon>Thiomicrorhabdus</taxon>
    </lineage>
</organism>
<dbReference type="OrthoDB" id="9776313at2"/>
<protein>
    <submittedName>
        <fullName evidence="3">NAD(P)-dependent oxidoreductase</fullName>
    </submittedName>
</protein>